<dbReference type="SMART" id="SM01216">
    <property type="entry name" value="Fmp27_WPPW"/>
    <property type="match status" value="1"/>
</dbReference>
<feature type="compositionally biased region" description="Basic and acidic residues" evidence="1">
    <location>
        <begin position="2710"/>
        <end position="2720"/>
    </location>
</feature>
<name>A0A316ZIM3_9BASI</name>
<evidence type="ECO:0000313" key="6">
    <source>
        <dbReference type="EMBL" id="PWO01382.1"/>
    </source>
</evidence>
<feature type="compositionally biased region" description="Low complexity" evidence="1">
    <location>
        <begin position="3537"/>
        <end position="3546"/>
    </location>
</feature>
<feature type="compositionally biased region" description="Basic residues" evidence="1">
    <location>
        <begin position="2697"/>
        <end position="2709"/>
    </location>
</feature>
<dbReference type="PANTHER" id="PTHR15678">
    <property type="entry name" value="ANTIGEN MLAA-22-RELATED"/>
    <property type="match status" value="1"/>
</dbReference>
<feature type="domain" description="FMP27 WPPW motif-containing RBG unit" evidence="5">
    <location>
        <begin position="2330"/>
        <end position="2862"/>
    </location>
</feature>
<dbReference type="Pfam" id="PF10344">
    <property type="entry name" value="Hobbit"/>
    <property type="match status" value="1"/>
</dbReference>
<feature type="transmembrane region" description="Helical" evidence="2">
    <location>
        <begin position="28"/>
        <end position="49"/>
    </location>
</feature>
<feature type="compositionally biased region" description="Basic and acidic residues" evidence="1">
    <location>
        <begin position="2103"/>
        <end position="2116"/>
    </location>
</feature>
<feature type="compositionally biased region" description="Polar residues" evidence="1">
    <location>
        <begin position="3276"/>
        <end position="3290"/>
    </location>
</feature>
<feature type="compositionally biased region" description="Basic and acidic residues" evidence="1">
    <location>
        <begin position="1051"/>
        <end position="1061"/>
    </location>
</feature>
<dbReference type="SMART" id="SM01215">
    <property type="entry name" value="Fmp27_SW"/>
    <property type="match status" value="1"/>
</dbReference>
<keyword evidence="2" id="KW-1133">Transmembrane helix</keyword>
<feature type="region of interest" description="Disordered" evidence="1">
    <location>
        <begin position="2572"/>
        <end position="2596"/>
    </location>
</feature>
<feature type="compositionally biased region" description="Low complexity" evidence="1">
    <location>
        <begin position="119"/>
        <end position="133"/>
    </location>
</feature>
<dbReference type="SMART" id="SM01214">
    <property type="entry name" value="Fmp27_GFWDK"/>
    <property type="match status" value="1"/>
</dbReference>
<accession>A0A316ZIM3</accession>
<feature type="region of interest" description="Disordered" evidence="1">
    <location>
        <begin position="495"/>
        <end position="515"/>
    </location>
</feature>
<feature type="region of interest" description="Disordered" evidence="1">
    <location>
        <begin position="214"/>
        <end position="257"/>
    </location>
</feature>
<dbReference type="InterPro" id="IPR019415">
    <property type="entry name" value="FMP27_SW_RBG"/>
</dbReference>
<feature type="region of interest" description="Disordered" evidence="1">
    <location>
        <begin position="179"/>
        <end position="199"/>
    </location>
</feature>
<feature type="compositionally biased region" description="Basic and acidic residues" evidence="1">
    <location>
        <begin position="2663"/>
        <end position="2678"/>
    </location>
</feature>
<feature type="compositionally biased region" description="Polar residues" evidence="1">
    <location>
        <begin position="457"/>
        <end position="479"/>
    </location>
</feature>
<evidence type="ECO:0000259" key="5">
    <source>
        <dbReference type="SMART" id="SM01216"/>
    </source>
</evidence>
<evidence type="ECO:0000256" key="2">
    <source>
        <dbReference type="SAM" id="Phobius"/>
    </source>
</evidence>
<dbReference type="InterPro" id="IPR019449">
    <property type="entry name" value="FMP27_WPPW_RBG"/>
</dbReference>
<protein>
    <recommendedName>
        <fullName evidence="8">FMP27 GFWDK domain-containing protein</fullName>
    </recommendedName>
</protein>
<dbReference type="EMBL" id="KZ819283">
    <property type="protein sequence ID" value="PWO01382.1"/>
    <property type="molecule type" value="Genomic_DNA"/>
</dbReference>
<evidence type="ECO:0000259" key="3">
    <source>
        <dbReference type="SMART" id="SM01214"/>
    </source>
</evidence>
<feature type="region of interest" description="Disordered" evidence="1">
    <location>
        <begin position="1470"/>
        <end position="1490"/>
    </location>
</feature>
<feature type="domain" description="FMP27/BLTP2/Hobbit GFWDK motif-containing RBG unit" evidence="3">
    <location>
        <begin position="1891"/>
        <end position="2048"/>
    </location>
</feature>
<proteinExistence type="predicted"/>
<feature type="compositionally biased region" description="Acidic residues" evidence="1">
    <location>
        <begin position="3458"/>
        <end position="3471"/>
    </location>
</feature>
<feature type="domain" description="FMP27 SW motif-containing RBG unit" evidence="4">
    <location>
        <begin position="1770"/>
        <end position="1873"/>
    </location>
</feature>
<feature type="compositionally biased region" description="Low complexity" evidence="1">
    <location>
        <begin position="1706"/>
        <end position="1739"/>
    </location>
</feature>
<gene>
    <name evidence="6" type="ORF">FA09DRAFT_327313</name>
</gene>
<keyword evidence="2" id="KW-0472">Membrane</keyword>
<keyword evidence="7" id="KW-1185">Reference proteome</keyword>
<dbReference type="Proteomes" id="UP000245946">
    <property type="component" value="Unassembled WGS sequence"/>
</dbReference>
<feature type="compositionally biased region" description="Low complexity" evidence="1">
    <location>
        <begin position="3206"/>
        <end position="3216"/>
    </location>
</feature>
<evidence type="ECO:0000259" key="4">
    <source>
        <dbReference type="SMART" id="SM01215"/>
    </source>
</evidence>
<feature type="compositionally biased region" description="Basic and acidic residues" evidence="1">
    <location>
        <begin position="3472"/>
        <end position="3484"/>
    </location>
</feature>
<feature type="region of interest" description="Disordered" evidence="1">
    <location>
        <begin position="1028"/>
        <end position="1078"/>
    </location>
</feature>
<feature type="region of interest" description="Disordered" evidence="1">
    <location>
        <begin position="2663"/>
        <end position="2720"/>
    </location>
</feature>
<feature type="compositionally biased region" description="Basic and acidic residues" evidence="1">
    <location>
        <begin position="1470"/>
        <end position="1481"/>
    </location>
</feature>
<dbReference type="GeneID" id="37268905"/>
<feature type="compositionally biased region" description="Polar residues" evidence="1">
    <location>
        <begin position="3485"/>
        <end position="3497"/>
    </location>
</feature>
<dbReference type="RefSeq" id="XP_025601660.1">
    <property type="nucleotide sequence ID" value="XM_025741361.1"/>
</dbReference>
<dbReference type="OrthoDB" id="1562405at2759"/>
<dbReference type="PANTHER" id="PTHR15678:SF6">
    <property type="entry name" value="BRIDGE-LIKE LIPID TRANSFER PROTEIN FAMILY MEMBER 2"/>
    <property type="match status" value="1"/>
</dbReference>
<evidence type="ECO:0000313" key="7">
    <source>
        <dbReference type="Proteomes" id="UP000245946"/>
    </source>
</evidence>
<feature type="compositionally biased region" description="Basic and acidic residues" evidence="1">
    <location>
        <begin position="3523"/>
        <end position="3536"/>
    </location>
</feature>
<feature type="region of interest" description="Disordered" evidence="1">
    <location>
        <begin position="3183"/>
        <end position="3309"/>
    </location>
</feature>
<evidence type="ECO:0000256" key="1">
    <source>
        <dbReference type="SAM" id="MobiDB-lite"/>
    </source>
</evidence>
<dbReference type="STRING" id="58919.A0A316ZIM3"/>
<feature type="region of interest" description="Disordered" evidence="1">
    <location>
        <begin position="2100"/>
        <end position="2120"/>
    </location>
</feature>
<dbReference type="InterPro" id="IPR045167">
    <property type="entry name" value="Hobbit"/>
</dbReference>
<feature type="region of interest" description="Disordered" evidence="1">
    <location>
        <begin position="411"/>
        <end position="483"/>
    </location>
</feature>
<keyword evidence="2" id="KW-0812">Transmembrane</keyword>
<evidence type="ECO:0008006" key="8">
    <source>
        <dbReference type="Google" id="ProtNLM"/>
    </source>
</evidence>
<dbReference type="InterPro" id="IPR019441">
    <property type="entry name" value="FMP27/BLTP2/Hobbit_GFWDK_RBG"/>
</dbReference>
<feature type="region of interest" description="Disordered" evidence="1">
    <location>
        <begin position="117"/>
        <end position="143"/>
    </location>
</feature>
<feature type="compositionally biased region" description="Basic and acidic residues" evidence="1">
    <location>
        <begin position="181"/>
        <end position="199"/>
    </location>
</feature>
<feature type="region of interest" description="Disordered" evidence="1">
    <location>
        <begin position="970"/>
        <end position="1016"/>
    </location>
</feature>
<feature type="compositionally biased region" description="Basic and acidic residues" evidence="1">
    <location>
        <begin position="3183"/>
        <end position="3205"/>
    </location>
</feature>
<feature type="compositionally biased region" description="Polar residues" evidence="1">
    <location>
        <begin position="3643"/>
        <end position="3652"/>
    </location>
</feature>
<feature type="compositionally biased region" description="Basic and acidic residues" evidence="1">
    <location>
        <begin position="1744"/>
        <end position="1753"/>
    </location>
</feature>
<sequence>MEWRSASGADGAAPDALVSVVPPAPSRASSLLVTLVLCLLAALVLRTVLPRLPRLLFRGRLRVRRAGLRGVRGIEWRQNGFVRKRSATGTAVGAREDDGLVVRVQHVYLVFHGWRRRSGGSSASETATARTAEPALPDGDNPRPAVAAPTAWITIRIQGVGVRLAKAATSAEAHAVQARAAEARRREMEEEAHRRAEAAEAHLQRLIASTPDASALASMSEDAEGDTSLESVVSPPSPSRDTGDTRRAPPPRPEDAHGLPLRGALLFAFFLRYRVLPVVRIQSLRLARALVYVVVSALPALTSFVDVELQRAEVFVQDAESVLRIGRMTFLVSMAVADEPETGETGATDETSRRCASSASFAGRVSAAFKEMPGRLGSGAAGAATYIKANLPAGRASLQVRMEGLQLFEANHEAPHGERPKARLPESRPSSPSPQAWRGPSSRMARRPTSPPETPVRSGSTMSPLLRSASSATPSSPQLHASRAGIDAVPAQWLPFSATPPQEPPTLKRSHSASGIATLSTQPLSGWTDRWADWALEPFPSSSYSSDTGWAKGEARGPVPEGARLLALPDVSVFELGIALDPNLAIGARETVSLRLQLAAVTVGMDAVARTLSVLEQRKSMHHGFAPTKKGLDGTRSQVSKHFAQQRREPAARMLYALSSVSITVPSALFLSDIQTASLAVTQQVREGDKTLPRSLQFRATLRHLSLSLRTSDAADARHRHWLGSCGVKGRRAEPTNMPSVSRSAIGGLKKGIQDRFRWAALRSRARYVEHRQAFTLEAGMESLEALVGTEGRSVELASELLLLREAKLSARSTWTPFGLLPTQCPVDSPLAAQYFVGDPNEQVAVIEASVRQVHGETSLQHAAALGTTLAALLAERKSARAKVGLQDERPPKPPGPAFQPPRLFLGAAVHDCSYHLNLGPQKRAGTDALLGEVSLIANAPRLSLTLQTAYQDAYVGRTENERRHAWKTYSRAAKDKTDSPPTLRPPLARMHSSSSTVSAASHEAIPPPAPPKEGMTMDEALAQMRELQQQSHASGERGPPLHARPNSSASDRRAAASARDRRGKHPTPRAISGPPEANLRYTFDARVACEPIEAFFAVTGDDNSSRRRNDTPTAGRHLPRLGMTRHHLLLVSAIESKINGHVPGFQDCMDTVELAPKRAAADVVVSLQELDIDMWHPAALGATRGLVRVLSDAAALASRLRTAGTALQSSDSAASPAPAVKPLIDRVPATDCSLYASVGAIIMHVGGSDVNCDPHMSRGVGFEAKRVVFEAVSTKYDARRAPDISAGWGSRTALELPEELMLSAHALASRHSKAAAAKLSLFEIGLFPILDAEQALQQHMDGGTGRTRRGMHRESSSEATAALMASPSIFAPAVWEFQKTRPQQTKKKPTHTKFRQQDRSNFIFWMPFSATKAFLRPPGAVSGKVGKRADEITVTSEGTPLLALKIELLHTYCILNALAALKGLVPQRREPAEREHEGKAAEPSPPTAYRPSFSVAIDVQEIHMSIRLPSEVNLFMQLRRLDLRLVDRDNLSLALEQVMAAVETPQRPSKGLWEEAVRFRDWKFQVHLPDRHTGRKLEVAVNGDGLRMRIPFGYPVHPIIDNAAVAFKTTKQLVAQFVKGSKESVIFPVPEDPKHLPKISVNVRIFVIEAQDDPIEVRLNSIWRAGGDENQARMERDVAFADKVNSMRESAEDDAASFLSHAAGSVRTTATASTSGAASGPATSMHSPSSASLPADLPQRTSSDSEHAEHDPAAVNQHFQQRTSAAVKKAREQLDAFNASSWIRRSKNAYLEMSRREEAAARRIYGRYPTQRVSSELPIKMITPARAPPLFRSSMSKLALDIGPPSFAQDKLRDFIHEQGNGVPRDLGYSLLVPMHLRWRMAEWRIQLRDYPMPLLHIPPMHRDQPDDLRSWDLEGDVVLAEHCGGRESIRHVPAVVVPAATGLADAKEYGISVPKMAMPVKFYGSPTIRINTSYPTRATWGQSMQPAIHDMTRVLDTVTSPPHDPSAKLGFWDKLPLVVHGRFGIQFVGDGELHLYLKGSRDPYSILGHGSGWVMCWRGNVDVRLNQQNPDQEVFQILSHQFLLAIPDLRDYIDQAATGVTDKRQDPDESDRRSGNATLLSAGHRYTEEIDFRKIVLRLTNGVRWGIGIKCERTCTDETCKRTPRCSGPAFYRECRFFDAKPHWEVHTRTKEYLDTLPESERGDSFAGYRTDHIHFSLSIFSRPDGLQDYTVRPSSSSTAGDSSANNFYFTPLAWENFWAWMRLFNGAMSLPIRQGPLFPEAQVQSPKFGRHLATLKYRFDLAPLFISHVYPQDIRADWAPGRTTLIGVKARVGTFHLDMHQRQQEMLKDRPEFGDSKKKVFHKPFYEAEMDLDKIDLRTLCAQFTEPDKRLFPSDEDPVSAAAEGERDIFAGDCTLSDRDLEWLDIRDFIEVDWKPPESGEDPKVKLAQAMVCPHFNYHRRLESQRERSHRTASQASQSKQSRRATEQQQEEILRLEFTKFGREDSHTCLVGQGPHSFDVQQALGDERISQLHAELDKLCGADRDHEAAASLRKKIQLITTYLSALKHEHRVPDSREPPTAFPVTKGSAGHGSDKLAMPHMYADWESFNNRHLVHNPTIFFSNTTRDVLLKYYLSSRQRRGVVHHLTARAVRYIRELSARHEGEDHEDESKSHADEDADEASDAKRHGSTSSRGSRRRRQQSRKRTRDTDGATPVEEKKAIDLLQGLLTQTANQVMVESPTEDGPDSSLLDDDIDASEGISDQFDVRRSTICVLIKPQIVLRSEMDERSTIVLTATRTRLRNFSVIDPRSEEDSVNERVLHRNYFTLDGLQAFHPSDSCTFLATANERSGFVYVPLETLVDFRYETNDFDRVVPHTDASVRYDKFNKLRLNDSSRPVAADETGSNPAIDHLVHHMDLARLRCPRFGVVADASHFAAIYNVVTDLLLYRDPAYREHSKRLETMLFSHDFSDTSGLSEVVAGLQYRIRHARELHAQYLMHFEHLNEHGRLDLLALKAEMQDMLDELNLIMEAIATSEEHSSGSDKDKKSALRVEAVAQDITWSMMGADEGELLAKLSVKGASFTWLNKTDNSAANTLSIADLSAVNVHPDAFFAEILSKYKKGAAANHAMAQRGRFLDAMWSVMAPVGGISIVDQFDFKLHPMRLQLESKVGSQLMEYIFGSKRERERRNQKQKADEDESRSPDATDSAKTATSAKSKRTRGGRLTRLFRSGHGNERSEASEEARVSPPTASVRGSTELVGDRPRRPSSTRSASYTNGSGRDSSRSRPATPQGAGSRPDSDEESDPDSHMAIVSRNAAEMRQRAASNRTFVLVKISDTIFNLSYKGEKEKSITNVYDLVFHSPNIEYRNRTWAYVDLANHFKRDIIRAAWGQKTSILRGVLNHRPRRTSLRAHLPARIASGAGLSVRVEPPTPTSSMLLSRDDEPDTPESPQSMLSDLEEDGSSDEEAEQEREVPESDADEPHSGNTTASRASTASPGRFSRFITKRLRPRSGSGSSGATHETVRMDRDDSHSSDPDGSSPGLRSPGEEARRMLRPTDTFAFSEHGASLPPRGSSRQSSPAPRAGSLGDRRASSPLSFLMSRRPSSPLGREGDGPGDSEDADGSLAAAAAERTRALFGLGRRSSSPAPTPS</sequence>
<feature type="compositionally biased region" description="Low complexity" evidence="1">
    <location>
        <begin position="993"/>
        <end position="1002"/>
    </location>
</feature>
<feature type="compositionally biased region" description="Basic and acidic residues" evidence="1">
    <location>
        <begin position="3234"/>
        <end position="3246"/>
    </location>
</feature>
<reference evidence="6 7" key="1">
    <citation type="journal article" date="2018" name="Mol. Biol. Evol.">
        <title>Broad Genomic Sampling Reveals a Smut Pathogenic Ancestry of the Fungal Clade Ustilaginomycotina.</title>
        <authorList>
            <person name="Kijpornyongpan T."/>
            <person name="Mondo S.J."/>
            <person name="Barry K."/>
            <person name="Sandor L."/>
            <person name="Lee J."/>
            <person name="Lipzen A."/>
            <person name="Pangilinan J."/>
            <person name="LaButti K."/>
            <person name="Hainaut M."/>
            <person name="Henrissat B."/>
            <person name="Grigoriev I.V."/>
            <person name="Spatafora J.W."/>
            <person name="Aime M.C."/>
        </authorList>
    </citation>
    <scope>NUCLEOTIDE SEQUENCE [LARGE SCALE GENOMIC DNA]</scope>
    <source>
        <strain evidence="6 7">MCA 4186</strain>
    </source>
</reference>
<organism evidence="6 7">
    <name type="scientific">Tilletiopsis washingtonensis</name>
    <dbReference type="NCBI Taxonomy" id="58919"/>
    <lineage>
        <taxon>Eukaryota</taxon>
        <taxon>Fungi</taxon>
        <taxon>Dikarya</taxon>
        <taxon>Basidiomycota</taxon>
        <taxon>Ustilaginomycotina</taxon>
        <taxon>Exobasidiomycetes</taxon>
        <taxon>Entylomatales</taxon>
        <taxon>Entylomatales incertae sedis</taxon>
        <taxon>Tilletiopsis</taxon>
    </lineage>
</organism>
<feature type="region of interest" description="Disordered" evidence="1">
    <location>
        <begin position="1706"/>
        <end position="1753"/>
    </location>
</feature>
<feature type="compositionally biased region" description="Basic and acidic residues" evidence="1">
    <location>
        <begin position="411"/>
        <end position="426"/>
    </location>
</feature>
<feature type="region of interest" description="Disordered" evidence="1">
    <location>
        <begin position="2466"/>
        <end position="2492"/>
    </location>
</feature>
<feature type="region of interest" description="Disordered" evidence="1">
    <location>
        <begin position="3424"/>
        <end position="3652"/>
    </location>
</feature>
<feature type="compositionally biased region" description="Basic and acidic residues" evidence="1">
    <location>
        <begin position="241"/>
        <end position="257"/>
    </location>
</feature>